<keyword evidence="2" id="KW-0812">Transmembrane</keyword>
<proteinExistence type="predicted"/>
<dbReference type="Proteomes" id="UP000245263">
    <property type="component" value="Chromosome 1"/>
</dbReference>
<dbReference type="RefSeq" id="WP_109020638.1">
    <property type="nucleotide sequence ID" value="NZ_AP025028.1"/>
</dbReference>
<dbReference type="PANTHER" id="PTHR43855:SF1">
    <property type="entry name" value="THIOSULFATE SULFURTRANSFERASE"/>
    <property type="match status" value="1"/>
</dbReference>
<dbReference type="PROSITE" id="PS50206">
    <property type="entry name" value="RHODANESE_3"/>
    <property type="match status" value="2"/>
</dbReference>
<feature type="domain" description="Rhodanese" evidence="3">
    <location>
        <begin position="55"/>
        <end position="162"/>
    </location>
</feature>
<evidence type="ECO:0000313" key="5">
    <source>
        <dbReference type="Proteomes" id="UP000245263"/>
    </source>
</evidence>
<dbReference type="Pfam" id="PF00581">
    <property type="entry name" value="Rhodanese"/>
    <property type="match status" value="1"/>
</dbReference>
<dbReference type="SMART" id="SM00450">
    <property type="entry name" value="RHOD"/>
    <property type="match status" value="2"/>
</dbReference>
<dbReference type="InterPro" id="IPR051126">
    <property type="entry name" value="Thiosulfate_sulfurtransferase"/>
</dbReference>
<name>A0ABM7UGZ8_9LEPT</name>
<dbReference type="SUPFAM" id="SSF52821">
    <property type="entry name" value="Rhodanese/Cell cycle control phosphatase"/>
    <property type="match status" value="2"/>
</dbReference>
<evidence type="ECO:0000313" key="4">
    <source>
        <dbReference type="EMBL" id="BDA77921.1"/>
    </source>
</evidence>
<dbReference type="InterPro" id="IPR001763">
    <property type="entry name" value="Rhodanese-like_dom"/>
</dbReference>
<sequence length="315" mass="35253">MKKIAEIVFNSYGVWAFLLAFVFVVGSDLISADQRKKWDLAKSWIISAEQAYQLKQSGAVFLDARDISLRFLPKIADTKSVTWEEFSLDKSPNNGKLLAKKDILSKLGKLGVNEKATVVVIGDPLNGWGEEGRIVWTLRSVGYQNSFWIDGGAKAYSSYLVEAGKEKSPVKQELKSNTLPDKSSLELDIDHSKLKSAWKAGDKNLYIVDVREEREFKGETPYGESRGGHIPGAKWIYFKDFLDEKGYLKSKEEIQTILNKQSISKNATIVSYCTGGIRSAWTTSVLLSYGISAKNYSGSMWEWSSLNASDYPLVK</sequence>
<feature type="domain" description="Rhodanese" evidence="3">
    <location>
        <begin position="201"/>
        <end position="312"/>
    </location>
</feature>
<evidence type="ECO:0000256" key="1">
    <source>
        <dbReference type="ARBA" id="ARBA00022737"/>
    </source>
</evidence>
<dbReference type="InterPro" id="IPR036873">
    <property type="entry name" value="Rhodanese-like_dom_sf"/>
</dbReference>
<dbReference type="EMBL" id="AP025028">
    <property type="protein sequence ID" value="BDA77921.1"/>
    <property type="molecule type" value="Genomic_DNA"/>
</dbReference>
<protein>
    <submittedName>
        <fullName evidence="4">Sulfurtransferase</fullName>
    </submittedName>
</protein>
<reference evidence="4 5" key="1">
    <citation type="submission" date="2021-08" db="EMBL/GenBank/DDBJ databases">
        <title>Complete genome sequence of Leptospira kobayashii strain E30.</title>
        <authorList>
            <person name="Nakao R."/>
            <person name="Nakamura S."/>
            <person name="Masuzawa T."/>
            <person name="Koizumi N."/>
        </authorList>
    </citation>
    <scope>NUCLEOTIDE SEQUENCE [LARGE SCALE GENOMIC DNA]</scope>
    <source>
        <strain evidence="4 5">E30</strain>
    </source>
</reference>
<dbReference type="Gene3D" id="3.40.250.10">
    <property type="entry name" value="Rhodanese-like domain"/>
    <property type="match status" value="2"/>
</dbReference>
<evidence type="ECO:0000256" key="2">
    <source>
        <dbReference type="SAM" id="Phobius"/>
    </source>
</evidence>
<dbReference type="PANTHER" id="PTHR43855">
    <property type="entry name" value="THIOSULFATE SULFURTRANSFERASE"/>
    <property type="match status" value="1"/>
</dbReference>
<keyword evidence="5" id="KW-1185">Reference proteome</keyword>
<accession>A0ABM7UGZ8</accession>
<keyword evidence="1" id="KW-0677">Repeat</keyword>
<evidence type="ECO:0000259" key="3">
    <source>
        <dbReference type="PROSITE" id="PS50206"/>
    </source>
</evidence>
<feature type="transmembrane region" description="Helical" evidence="2">
    <location>
        <begin position="12"/>
        <end position="32"/>
    </location>
</feature>
<organism evidence="4 5">
    <name type="scientific">Leptospira kobayashii</name>
    <dbReference type="NCBI Taxonomy" id="1917830"/>
    <lineage>
        <taxon>Bacteria</taxon>
        <taxon>Pseudomonadati</taxon>
        <taxon>Spirochaetota</taxon>
        <taxon>Spirochaetia</taxon>
        <taxon>Leptospirales</taxon>
        <taxon>Leptospiraceae</taxon>
        <taxon>Leptospira</taxon>
    </lineage>
</organism>
<keyword evidence="2" id="KW-0472">Membrane</keyword>
<gene>
    <name evidence="4" type="ORF">LPTSP3_g08510</name>
</gene>
<keyword evidence="2" id="KW-1133">Transmembrane helix</keyword>